<dbReference type="InterPro" id="IPR036249">
    <property type="entry name" value="Thioredoxin-like_sf"/>
</dbReference>
<gene>
    <name evidence="2" type="ORF">ACFOET_16025</name>
</gene>
<sequence length="427" mass="47575">MNKAIAFIIGFLCVGTGAFSHQRGEAIPQSYTYKVKGKISGIKTGTSIRLLYRLSKFRTDTLGTAAIKGGRFELKITPAMITRNGQQLVKVGTHESPGTKELAGMLCYLAIDSVQQELPLFLDPDGIAVKSTARDWPDASVSGSAINSDFLVFKKQLIDKYPYFDTLFFPEPEKVYAELVERASDIYKAEGNGERFREWADRYQIYTEALIGFVEHHPDAAFSAFLLSGSRSYDVQRINARSNFSALYNGLTEKAMDSFYGRLLSFTKASMEHEDSYDFIGIGDSAPAINQLDLNGKPFSLQELLSEYGKCVLIDFWESSCAACRKKMPFYKQLLNEFGDRGFSVVAYAHDKDERIWKNAIAKDGTWAFHHLGAVQDPEKSVVSNYKSSVAYPGFLIDSDGTIIAKSLNEIDLFLTISGMLSEKSSK</sequence>
<evidence type="ECO:0000313" key="3">
    <source>
        <dbReference type="Proteomes" id="UP001595526"/>
    </source>
</evidence>
<comment type="caution">
    <text evidence="2">The sequence shown here is derived from an EMBL/GenBank/DDBJ whole genome shotgun (WGS) entry which is preliminary data.</text>
</comment>
<dbReference type="Gene3D" id="3.40.30.10">
    <property type="entry name" value="Glutaredoxin"/>
    <property type="match status" value="1"/>
</dbReference>
<dbReference type="CDD" id="cd02966">
    <property type="entry name" value="TlpA_like_family"/>
    <property type="match status" value="1"/>
</dbReference>
<evidence type="ECO:0000313" key="2">
    <source>
        <dbReference type="EMBL" id="MFC3199133.1"/>
    </source>
</evidence>
<dbReference type="Proteomes" id="UP001595526">
    <property type="component" value="Unassembled WGS sequence"/>
</dbReference>
<dbReference type="EMBL" id="JBHRTA010000038">
    <property type="protein sequence ID" value="MFC3199133.1"/>
    <property type="molecule type" value="Genomic_DNA"/>
</dbReference>
<dbReference type="InterPro" id="IPR050553">
    <property type="entry name" value="Thioredoxin_ResA/DsbE_sf"/>
</dbReference>
<reference evidence="3" key="1">
    <citation type="journal article" date="2019" name="Int. J. Syst. Evol. Microbiol.">
        <title>The Global Catalogue of Microorganisms (GCM) 10K type strain sequencing project: providing services to taxonomists for standard genome sequencing and annotation.</title>
        <authorList>
            <consortium name="The Broad Institute Genomics Platform"/>
            <consortium name="The Broad Institute Genome Sequencing Center for Infectious Disease"/>
            <person name="Wu L."/>
            <person name="Ma J."/>
        </authorList>
    </citation>
    <scope>NUCLEOTIDE SEQUENCE [LARGE SCALE GENOMIC DNA]</scope>
    <source>
        <strain evidence="3">KCTC 52416</strain>
    </source>
</reference>
<name>A0ABV7JS79_9SPHI</name>
<evidence type="ECO:0000259" key="1">
    <source>
        <dbReference type="PROSITE" id="PS51352"/>
    </source>
</evidence>
<protein>
    <submittedName>
        <fullName evidence="2">Redoxin domain-containing protein</fullName>
    </submittedName>
</protein>
<dbReference type="PANTHER" id="PTHR42852">
    <property type="entry name" value="THIOL:DISULFIDE INTERCHANGE PROTEIN DSBE"/>
    <property type="match status" value="1"/>
</dbReference>
<dbReference type="InterPro" id="IPR000866">
    <property type="entry name" value="AhpC/TSA"/>
</dbReference>
<proteinExistence type="predicted"/>
<accession>A0ABV7JS79</accession>
<dbReference type="Pfam" id="PF00578">
    <property type="entry name" value="AhpC-TSA"/>
    <property type="match status" value="1"/>
</dbReference>
<organism evidence="2 3">
    <name type="scientific">Parapedobacter deserti</name>
    <dbReference type="NCBI Taxonomy" id="1912957"/>
    <lineage>
        <taxon>Bacteria</taxon>
        <taxon>Pseudomonadati</taxon>
        <taxon>Bacteroidota</taxon>
        <taxon>Sphingobacteriia</taxon>
        <taxon>Sphingobacteriales</taxon>
        <taxon>Sphingobacteriaceae</taxon>
        <taxon>Parapedobacter</taxon>
    </lineage>
</organism>
<dbReference type="InterPro" id="IPR013766">
    <property type="entry name" value="Thioredoxin_domain"/>
</dbReference>
<dbReference type="PANTHER" id="PTHR42852:SF13">
    <property type="entry name" value="PROTEIN DIPZ"/>
    <property type="match status" value="1"/>
</dbReference>
<feature type="domain" description="Thioredoxin" evidence="1">
    <location>
        <begin position="280"/>
        <end position="427"/>
    </location>
</feature>
<keyword evidence="3" id="KW-1185">Reference proteome</keyword>
<dbReference type="PROSITE" id="PS51352">
    <property type="entry name" value="THIOREDOXIN_2"/>
    <property type="match status" value="1"/>
</dbReference>
<dbReference type="RefSeq" id="WP_379024457.1">
    <property type="nucleotide sequence ID" value="NZ_JBHRTA010000038.1"/>
</dbReference>
<dbReference type="SUPFAM" id="SSF52833">
    <property type="entry name" value="Thioredoxin-like"/>
    <property type="match status" value="1"/>
</dbReference>